<organism evidence="1 2">
    <name type="scientific">Brachionus plicatilis</name>
    <name type="common">Marine rotifer</name>
    <name type="synonym">Brachionus muelleri</name>
    <dbReference type="NCBI Taxonomy" id="10195"/>
    <lineage>
        <taxon>Eukaryota</taxon>
        <taxon>Metazoa</taxon>
        <taxon>Spiralia</taxon>
        <taxon>Gnathifera</taxon>
        <taxon>Rotifera</taxon>
        <taxon>Eurotatoria</taxon>
        <taxon>Monogononta</taxon>
        <taxon>Pseudotrocha</taxon>
        <taxon>Ploima</taxon>
        <taxon>Brachionidae</taxon>
        <taxon>Brachionus</taxon>
    </lineage>
</organism>
<dbReference type="EMBL" id="REGN01003141">
    <property type="protein sequence ID" value="RNA24352.1"/>
    <property type="molecule type" value="Genomic_DNA"/>
</dbReference>
<evidence type="ECO:0000313" key="1">
    <source>
        <dbReference type="EMBL" id="RNA24352.1"/>
    </source>
</evidence>
<dbReference type="Proteomes" id="UP000276133">
    <property type="component" value="Unassembled WGS sequence"/>
</dbReference>
<name>A0A3M7RLC3_BRAPC</name>
<gene>
    <name evidence="1" type="ORF">BpHYR1_007448</name>
</gene>
<sequence>MIKMEEKISLIKLEMKNQHFENMEILETLEKLNDSIDFLKLLVPSNSNGSSYDNYCCASPSKPSPINQRLETKFNGLKKTPYDNLEKKPQNLQRTNIPINTKYLTLKRNCTLINHQSNQTFEEYYRMKERSKSKTKLPDTRPVSSAHNKARLANIDNGISGKPPKIRTPTLVNKNFSTFSTNSKVYHSNNTFTNSRFCSKNVDLVRLKLNGKIPEYSSSINE</sequence>
<dbReference type="OrthoDB" id="10589644at2759"/>
<feature type="non-terminal residue" evidence="1">
    <location>
        <position position="222"/>
    </location>
</feature>
<dbReference type="AlphaFoldDB" id="A0A3M7RLC3"/>
<accession>A0A3M7RLC3</accession>
<keyword evidence="2" id="KW-1185">Reference proteome</keyword>
<reference evidence="1 2" key="1">
    <citation type="journal article" date="2018" name="Sci. Rep.">
        <title>Genomic signatures of local adaptation to the degree of environmental predictability in rotifers.</title>
        <authorList>
            <person name="Franch-Gras L."/>
            <person name="Hahn C."/>
            <person name="Garcia-Roger E.M."/>
            <person name="Carmona M.J."/>
            <person name="Serra M."/>
            <person name="Gomez A."/>
        </authorList>
    </citation>
    <scope>NUCLEOTIDE SEQUENCE [LARGE SCALE GENOMIC DNA]</scope>
    <source>
        <strain evidence="1">HYR1</strain>
    </source>
</reference>
<evidence type="ECO:0000313" key="2">
    <source>
        <dbReference type="Proteomes" id="UP000276133"/>
    </source>
</evidence>
<comment type="caution">
    <text evidence="1">The sequence shown here is derived from an EMBL/GenBank/DDBJ whole genome shotgun (WGS) entry which is preliminary data.</text>
</comment>
<protein>
    <submittedName>
        <fullName evidence="1">Uncharacterized protein</fullName>
    </submittedName>
</protein>
<proteinExistence type="predicted"/>